<accession>A0A3S1ED41</accession>
<evidence type="ECO:0000259" key="2">
    <source>
        <dbReference type="Pfam" id="PF22813"/>
    </source>
</evidence>
<evidence type="ECO:0000259" key="4">
    <source>
        <dbReference type="Pfam" id="PF25155"/>
    </source>
</evidence>
<dbReference type="PANTHER" id="PTHR40038:SF1">
    <property type="entry name" value="MEMBRANE-ASSOCIATED PROTEIN TCAA"/>
    <property type="match status" value="1"/>
</dbReference>
<dbReference type="InterPro" id="IPR054530">
    <property type="entry name" value="TcaA_4th"/>
</dbReference>
<dbReference type="EMBL" id="RZNY01000022">
    <property type="protein sequence ID" value="RUT43015.1"/>
    <property type="molecule type" value="Genomic_DNA"/>
</dbReference>
<dbReference type="Pfam" id="PF25155">
    <property type="entry name" value="NTF2_YvbJ"/>
    <property type="match status" value="1"/>
</dbReference>
<dbReference type="AlphaFoldDB" id="A0A3S1ED41"/>
<reference evidence="5 6" key="1">
    <citation type="submission" date="2018-12" db="EMBL/GenBank/DDBJ databases">
        <authorList>
            <person name="Sun L."/>
            <person name="Chen Z."/>
        </authorList>
    </citation>
    <scope>NUCLEOTIDE SEQUENCE [LARGE SCALE GENOMIC DNA]</scope>
    <source>
        <strain evidence="5 6">DSM 15890</strain>
    </source>
</reference>
<evidence type="ECO:0000259" key="1">
    <source>
        <dbReference type="Pfam" id="PF13240"/>
    </source>
</evidence>
<dbReference type="InterPro" id="IPR026870">
    <property type="entry name" value="Zinc_ribbon_dom"/>
</dbReference>
<dbReference type="RefSeq" id="WP_127194071.1">
    <property type="nucleotide sequence ID" value="NZ_RZNY01000022.1"/>
</dbReference>
<dbReference type="InterPro" id="IPR056902">
    <property type="entry name" value="NTF2_YvbJ"/>
</dbReference>
<organism evidence="5 6">
    <name type="scientific">Paenibacillus anaericanus</name>
    <dbReference type="NCBI Taxonomy" id="170367"/>
    <lineage>
        <taxon>Bacteria</taxon>
        <taxon>Bacillati</taxon>
        <taxon>Bacillota</taxon>
        <taxon>Bacilli</taxon>
        <taxon>Bacillales</taxon>
        <taxon>Paenibacillaceae</taxon>
        <taxon>Paenibacillus</taxon>
    </lineage>
</organism>
<protein>
    <submittedName>
        <fullName evidence="5">Zinc-ribbon domain-containing protein</fullName>
    </submittedName>
</protein>
<feature type="domain" description="TcaA 4th" evidence="3">
    <location>
        <begin position="270"/>
        <end position="336"/>
    </location>
</feature>
<dbReference type="OrthoDB" id="1895190at2"/>
<feature type="domain" description="Zinc-ribbon" evidence="1">
    <location>
        <begin position="3"/>
        <end position="25"/>
    </location>
</feature>
<dbReference type="GO" id="GO:0005886">
    <property type="term" value="C:plasma membrane"/>
    <property type="evidence" value="ECO:0007669"/>
    <property type="project" value="UniProtKB-SubCell"/>
</dbReference>
<name>A0A3S1ED41_9BACL</name>
<dbReference type="PANTHER" id="PTHR40038">
    <property type="entry name" value="MEMBRANE-ASSOCIATED PROTEIN TCAA"/>
    <property type="match status" value="1"/>
</dbReference>
<keyword evidence="6" id="KW-1185">Reference proteome</keyword>
<dbReference type="InterPro" id="IPR054529">
    <property type="entry name" value="TcaA_2nd"/>
</dbReference>
<feature type="domain" description="TcaA second" evidence="2">
    <location>
        <begin position="89"/>
        <end position="191"/>
    </location>
</feature>
<proteinExistence type="predicted"/>
<sequence>MSYCTECGEKLEDHYVYCSECGTPLDPAPANEESPLPAVQVKQTHLNWKQGSASIWPWVKHHKWVCTSVVAVIIVLIGLFETGKYVTDPNRLVSKLETALHEKDTAALASLLQVESDKVTLSATNLAPLIRYMDSDPSVTERLVTELKKQLDRDAVQMTANETEKSSADKFINLRIDGKQFMLYDKYVLEVSTYYTEVSTNYEGAKIYVNDKEAALANSSHFTAEVGPLLPGLYTFKSEYVGEYTSLQNEQTVNLTDGNNYSDLDLSLAGRYFIVESNYDDAAIYIDGKDIGALTGEKREIGPIAMDGTHKVYVAKNFPWGIIQSEEYSVTDQYITADIDPVDDIFRESIMSATQKFLKGWVESFNTLDSTKASHTSDELREALSSEVKQYIDQDFQYDLKLTKMVFDLDSIKLYSVGDGNFAADISVQNYSEQSFYYEGSTPEAPQELVGSVIYQLLYINGEWVVDSYYDNYWFNDDNTKEFINVGTSEAVI</sequence>
<dbReference type="Pfam" id="PF22820">
    <property type="entry name" value="TcaA_3rd_4th"/>
    <property type="match status" value="1"/>
</dbReference>
<evidence type="ECO:0000313" key="5">
    <source>
        <dbReference type="EMBL" id="RUT43015.1"/>
    </source>
</evidence>
<dbReference type="Pfam" id="PF13240">
    <property type="entry name" value="Zn_Ribbon_1"/>
    <property type="match status" value="1"/>
</dbReference>
<dbReference type="Pfam" id="PF22813">
    <property type="entry name" value="TcaA_2nd"/>
    <property type="match status" value="1"/>
</dbReference>
<dbReference type="Proteomes" id="UP000279446">
    <property type="component" value="Unassembled WGS sequence"/>
</dbReference>
<gene>
    <name evidence="5" type="ORF">EJP82_21295</name>
</gene>
<evidence type="ECO:0000313" key="6">
    <source>
        <dbReference type="Proteomes" id="UP000279446"/>
    </source>
</evidence>
<feature type="domain" description="YvbJ-like NTF2-like" evidence="4">
    <location>
        <begin position="350"/>
        <end position="470"/>
    </location>
</feature>
<comment type="caution">
    <text evidence="5">The sequence shown here is derived from an EMBL/GenBank/DDBJ whole genome shotgun (WGS) entry which is preliminary data.</text>
</comment>
<evidence type="ECO:0000259" key="3">
    <source>
        <dbReference type="Pfam" id="PF22820"/>
    </source>
</evidence>